<protein>
    <submittedName>
        <fullName evidence="1">Uncharacterized protein</fullName>
    </submittedName>
</protein>
<dbReference type="Proteomes" id="UP000460157">
    <property type="component" value="Unassembled WGS sequence"/>
</dbReference>
<dbReference type="OrthoDB" id="4965288at2"/>
<comment type="caution">
    <text evidence="1">The sequence shown here is derived from an EMBL/GenBank/DDBJ whole genome shotgun (WGS) entry which is preliminary data.</text>
</comment>
<proteinExistence type="predicted"/>
<gene>
    <name evidence="1" type="ORF">GNZ21_15440</name>
</gene>
<evidence type="ECO:0000313" key="1">
    <source>
        <dbReference type="EMBL" id="MVT27731.1"/>
    </source>
</evidence>
<evidence type="ECO:0000313" key="2">
    <source>
        <dbReference type="Proteomes" id="UP000460157"/>
    </source>
</evidence>
<dbReference type="RefSeq" id="WP_157325952.1">
    <property type="nucleotide sequence ID" value="NZ_BMFX01000010.1"/>
</dbReference>
<reference evidence="1 2" key="1">
    <citation type="submission" date="2019-12" db="EMBL/GenBank/DDBJ databases">
        <title>Nesterenkonia muleiensis sp. nov., a novel actinobacterium isolated from sap of Populus euphratica.</title>
        <authorList>
            <person name="Wang R."/>
        </authorList>
    </citation>
    <scope>NUCLEOTIDE SEQUENCE [LARGE SCALE GENOMIC DNA]</scope>
    <source>
        <strain evidence="1 2">F10</strain>
    </source>
</reference>
<accession>A0A7K1UNX3</accession>
<sequence>MTEQKDTGYRFLTDPWGQAAAVGVLTLFPVRKYPGWLKFTLGWGGVAATTAVVATPGAATTVLRKLSEWTGDAEDLEEVSIELKPATRAGLAVATGAAWYGGWRLSVWSDTAVENLVRKLRIPAPRLALGAAAGWATWWQVKQANERIAAKRAERKRTSA</sequence>
<keyword evidence="2" id="KW-1185">Reference proteome</keyword>
<name>A0A7K1UNX3_9MICC</name>
<dbReference type="EMBL" id="WRPM01000103">
    <property type="protein sequence ID" value="MVT27731.1"/>
    <property type="molecule type" value="Genomic_DNA"/>
</dbReference>
<organism evidence="1 2">
    <name type="scientific">Nesterenkonia alkaliphila</name>
    <dbReference type="NCBI Taxonomy" id="1463631"/>
    <lineage>
        <taxon>Bacteria</taxon>
        <taxon>Bacillati</taxon>
        <taxon>Actinomycetota</taxon>
        <taxon>Actinomycetes</taxon>
        <taxon>Micrococcales</taxon>
        <taxon>Micrococcaceae</taxon>
        <taxon>Nesterenkonia</taxon>
    </lineage>
</organism>
<dbReference type="AlphaFoldDB" id="A0A7K1UNX3"/>